<dbReference type="Pfam" id="PF02386">
    <property type="entry name" value="TrkH"/>
    <property type="match status" value="1"/>
</dbReference>
<protein>
    <submittedName>
        <fullName evidence="11">Trk system potassium uptake protein TrkH</fullName>
    </submittedName>
</protein>
<evidence type="ECO:0000256" key="8">
    <source>
        <dbReference type="ARBA" id="ARBA00023065"/>
    </source>
</evidence>
<feature type="transmembrane region" description="Helical" evidence="10">
    <location>
        <begin position="134"/>
        <end position="156"/>
    </location>
</feature>
<evidence type="ECO:0000256" key="3">
    <source>
        <dbReference type="ARBA" id="ARBA00022475"/>
    </source>
</evidence>
<keyword evidence="8" id="KW-0406">Ion transport</keyword>
<evidence type="ECO:0000313" key="11">
    <source>
        <dbReference type="EMBL" id="OIQ90863.1"/>
    </source>
</evidence>
<dbReference type="InterPro" id="IPR004772">
    <property type="entry name" value="TrkH"/>
</dbReference>
<keyword evidence="4" id="KW-0633">Potassium transport</keyword>
<keyword evidence="5 10" id="KW-0812">Transmembrane</keyword>
<feature type="transmembrane region" description="Helical" evidence="10">
    <location>
        <begin position="183"/>
        <end position="204"/>
    </location>
</feature>
<dbReference type="PANTHER" id="PTHR32024">
    <property type="entry name" value="TRK SYSTEM POTASSIUM UPTAKE PROTEIN TRKG-RELATED"/>
    <property type="match status" value="1"/>
</dbReference>
<dbReference type="GO" id="GO:0015379">
    <property type="term" value="F:potassium:chloride symporter activity"/>
    <property type="evidence" value="ECO:0007669"/>
    <property type="project" value="InterPro"/>
</dbReference>
<evidence type="ECO:0000256" key="10">
    <source>
        <dbReference type="SAM" id="Phobius"/>
    </source>
</evidence>
<feature type="transmembrane region" description="Helical" evidence="10">
    <location>
        <begin position="238"/>
        <end position="256"/>
    </location>
</feature>
<feature type="transmembrane region" description="Helical" evidence="10">
    <location>
        <begin position="333"/>
        <end position="356"/>
    </location>
</feature>
<evidence type="ECO:0000256" key="9">
    <source>
        <dbReference type="ARBA" id="ARBA00023136"/>
    </source>
</evidence>
<comment type="caution">
    <text evidence="11">The sequence shown here is derived from an EMBL/GenBank/DDBJ whole genome shotgun (WGS) entry which is preliminary data.</text>
</comment>
<dbReference type="PIRSF" id="PIRSF006247">
    <property type="entry name" value="TrkH"/>
    <property type="match status" value="1"/>
</dbReference>
<feature type="transmembrane region" description="Helical" evidence="10">
    <location>
        <begin position="421"/>
        <end position="437"/>
    </location>
</feature>
<evidence type="ECO:0000256" key="5">
    <source>
        <dbReference type="ARBA" id="ARBA00022692"/>
    </source>
</evidence>
<evidence type="ECO:0000256" key="1">
    <source>
        <dbReference type="ARBA" id="ARBA00004651"/>
    </source>
</evidence>
<feature type="transmembrane region" description="Helical" evidence="10">
    <location>
        <begin position="72"/>
        <end position="92"/>
    </location>
</feature>
<reference evidence="11" key="1">
    <citation type="submission" date="2016-10" db="EMBL/GenBank/DDBJ databases">
        <title>Sequence of Gallionella enrichment culture.</title>
        <authorList>
            <person name="Poehlein A."/>
            <person name="Muehling M."/>
            <person name="Daniel R."/>
        </authorList>
    </citation>
    <scope>NUCLEOTIDE SEQUENCE</scope>
</reference>
<evidence type="ECO:0000256" key="4">
    <source>
        <dbReference type="ARBA" id="ARBA00022538"/>
    </source>
</evidence>
<keyword evidence="7 10" id="KW-1133">Transmembrane helix</keyword>
<dbReference type="GO" id="GO:0005886">
    <property type="term" value="C:plasma membrane"/>
    <property type="evidence" value="ECO:0007669"/>
    <property type="project" value="UniProtKB-SubCell"/>
</dbReference>
<feature type="transmembrane region" description="Helical" evidence="10">
    <location>
        <begin position="276"/>
        <end position="294"/>
    </location>
</feature>
<keyword evidence="3" id="KW-1003">Cell membrane</keyword>
<keyword evidence="6" id="KW-0630">Potassium</keyword>
<feature type="transmembrane region" description="Helical" evidence="10">
    <location>
        <begin position="458"/>
        <end position="478"/>
    </location>
</feature>
<keyword evidence="2" id="KW-0813">Transport</keyword>
<dbReference type="AlphaFoldDB" id="A0A1J5RFT3"/>
<proteinExistence type="predicted"/>
<name>A0A1J5RFT3_9ZZZZ</name>
<evidence type="ECO:0000256" key="2">
    <source>
        <dbReference type="ARBA" id="ARBA00022448"/>
    </source>
</evidence>
<feature type="transmembrane region" description="Helical" evidence="10">
    <location>
        <begin position="396"/>
        <end position="415"/>
    </location>
</feature>
<organism evidence="11">
    <name type="scientific">mine drainage metagenome</name>
    <dbReference type="NCBI Taxonomy" id="410659"/>
    <lineage>
        <taxon>unclassified sequences</taxon>
        <taxon>metagenomes</taxon>
        <taxon>ecological metagenomes</taxon>
    </lineage>
</organism>
<evidence type="ECO:0000256" key="7">
    <source>
        <dbReference type="ARBA" id="ARBA00022989"/>
    </source>
</evidence>
<dbReference type="PANTHER" id="PTHR32024:SF3">
    <property type="entry name" value="TRK SYSTEM POTASSIUM UPTAKE PROTEIN"/>
    <property type="match status" value="1"/>
</dbReference>
<comment type="subcellular location">
    <subcellularLocation>
        <location evidence="1">Cell membrane</location>
        <topology evidence="1">Multi-pass membrane protein</topology>
    </subcellularLocation>
</comment>
<keyword evidence="9 10" id="KW-0472">Membrane</keyword>
<dbReference type="InterPro" id="IPR003445">
    <property type="entry name" value="Cat_transpt"/>
</dbReference>
<sequence>MTDLRPVLFVTGLVLAVLALAMGLPALVDAVDGNPDWLVFTASAGVTLFLGLALAAANLAGRRRDFSIRQTFLLPVAGLLAASLAGSFPFAFSHLHLSATDAWFEAVSGVTTTGSTVLHGLPHMPPGILMWRALLQWLGGAGFLLVSFTVLPDLGVGGMQMFRLESSGAVGSDRVMSRGARTVLLVLLTYGLLSVLFTLLLWLAGMTPFDALLHAMGTVSTGGFSSSDGSIGSWHRPGVDWVILLGMLMSGAPFILYPQIAQRRWAQVRGNSQLRWYLSLIVLSALAIAAWLLFTHNAKPLPALRHGLFAATSVLTSTGYATLDWGGWGGLPLVILFFLMFVGGCAGSPAGGLKIFRLQILFASARMQLARLVRPHAVLLPAYERCQISGAVRESVLGHLFLYCLSFAILAMLLGMVGMDFLTALTAAAAALGNLGAGLTERVGPMTGYAHLPDNAKWLLSAAMLYGRLELYLLLVVVSPDFWKN</sequence>
<evidence type="ECO:0000256" key="6">
    <source>
        <dbReference type="ARBA" id="ARBA00022958"/>
    </source>
</evidence>
<feature type="transmembrane region" description="Helical" evidence="10">
    <location>
        <begin position="40"/>
        <end position="60"/>
    </location>
</feature>
<dbReference type="EMBL" id="MLJW01000278">
    <property type="protein sequence ID" value="OIQ90863.1"/>
    <property type="molecule type" value="Genomic_DNA"/>
</dbReference>
<accession>A0A1J5RFT3</accession>
<gene>
    <name evidence="11" type="primary">trkH_2</name>
    <name evidence="11" type="ORF">GALL_272640</name>
</gene>